<proteinExistence type="predicted"/>
<gene>
    <name evidence="1" type="ORF">CJD36_016865</name>
</gene>
<name>A0A2S7SSK0_9BACT</name>
<dbReference type="AlphaFoldDB" id="A0A2S7SSK0"/>
<organism evidence="1 2">
    <name type="scientific">Flavipsychrobacter stenotrophus</name>
    <dbReference type="NCBI Taxonomy" id="2077091"/>
    <lineage>
        <taxon>Bacteria</taxon>
        <taxon>Pseudomonadati</taxon>
        <taxon>Bacteroidota</taxon>
        <taxon>Chitinophagia</taxon>
        <taxon>Chitinophagales</taxon>
        <taxon>Chitinophagaceae</taxon>
        <taxon>Flavipsychrobacter</taxon>
    </lineage>
</organism>
<evidence type="ECO:0000313" key="1">
    <source>
        <dbReference type="EMBL" id="PQJ09611.1"/>
    </source>
</evidence>
<comment type="caution">
    <text evidence="1">The sequence shown here is derived from an EMBL/GenBank/DDBJ whole genome shotgun (WGS) entry which is preliminary data.</text>
</comment>
<protein>
    <submittedName>
        <fullName evidence="1">Uncharacterized protein</fullName>
    </submittedName>
</protein>
<dbReference type="EMBL" id="PPSL01000005">
    <property type="protein sequence ID" value="PQJ09611.1"/>
    <property type="molecule type" value="Genomic_DNA"/>
</dbReference>
<keyword evidence="2" id="KW-1185">Reference proteome</keyword>
<dbReference type="Proteomes" id="UP000239872">
    <property type="component" value="Unassembled WGS sequence"/>
</dbReference>
<evidence type="ECO:0000313" key="2">
    <source>
        <dbReference type="Proteomes" id="UP000239872"/>
    </source>
</evidence>
<dbReference type="OrthoDB" id="9917219at2"/>
<reference evidence="1 2" key="1">
    <citation type="submission" date="2018-01" db="EMBL/GenBank/DDBJ databases">
        <title>A novel member of the phylum Bacteroidetes isolated from glacier ice.</title>
        <authorList>
            <person name="Liu Q."/>
            <person name="Xin Y.-H."/>
        </authorList>
    </citation>
    <scope>NUCLEOTIDE SEQUENCE [LARGE SCALE GENOMIC DNA]</scope>
    <source>
        <strain evidence="1 2">RB1R16</strain>
    </source>
</reference>
<dbReference type="RefSeq" id="WP_105040382.1">
    <property type="nucleotide sequence ID" value="NZ_PPSL01000005.1"/>
</dbReference>
<sequence>MTIYADLDYETPPASRAFGTFTVIGLKEDDPIDGLDVTHRVVIGSFYQSLEALRRELDLSYGMPIPPIAVEEV</sequence>
<accession>A0A2S7SSK0</accession>